<dbReference type="PANTHER" id="PTHR36438">
    <property type="entry name" value="IRON-SULFUR CLUSTER REPAIR PROTEIN YTFE"/>
    <property type="match status" value="1"/>
</dbReference>
<organism evidence="2 3">
    <name type="scientific">Chitinophaga arvensicola</name>
    <dbReference type="NCBI Taxonomy" id="29529"/>
    <lineage>
        <taxon>Bacteria</taxon>
        <taxon>Pseudomonadati</taxon>
        <taxon>Bacteroidota</taxon>
        <taxon>Chitinophagia</taxon>
        <taxon>Chitinophagales</taxon>
        <taxon>Chitinophagaceae</taxon>
        <taxon>Chitinophaga</taxon>
    </lineage>
</organism>
<gene>
    <name evidence="2" type="ORF">SAMN04488122_0721</name>
</gene>
<dbReference type="EMBL" id="FOJG01000001">
    <property type="protein sequence ID" value="SEW12372.1"/>
    <property type="molecule type" value="Genomic_DNA"/>
</dbReference>
<evidence type="ECO:0008006" key="4">
    <source>
        <dbReference type="Google" id="ProtNLM"/>
    </source>
</evidence>
<dbReference type="Gene3D" id="1.20.120.520">
    <property type="entry name" value="nmb1532 protein domain like"/>
    <property type="match status" value="1"/>
</dbReference>
<dbReference type="GO" id="GO:0005737">
    <property type="term" value="C:cytoplasm"/>
    <property type="evidence" value="ECO:0007669"/>
    <property type="project" value="UniProtKB-SubCell"/>
</dbReference>
<comment type="subcellular location">
    <subcellularLocation>
        <location evidence="1">Cytoplasm</location>
    </subcellularLocation>
</comment>
<evidence type="ECO:0000313" key="3">
    <source>
        <dbReference type="Proteomes" id="UP000199310"/>
    </source>
</evidence>
<sequence>MLSYSIINFHELTPGNLCNVIANKFHLPINHQTEQVMTYFNLERQEDRSAPSAADLQQLLFGRLQAETAQLIRKETSVLFPVIRNACALNKEQKSIPSTVYQSIQQSFEKVLLLLQKIRQISGNYQLQEHWSAAYKLCVSDIFVTEQLLQQWIYVEQNILYPAAIPGHTIVVTEHEINNVIID</sequence>
<evidence type="ECO:0000256" key="1">
    <source>
        <dbReference type="ARBA" id="ARBA00004496"/>
    </source>
</evidence>
<protein>
    <recommendedName>
        <fullName evidence="4">Iron-sulfur cluster repair protein YtfE, RIC family, contains ScdAN and hemerythrin domains</fullName>
    </recommendedName>
</protein>
<keyword evidence="3" id="KW-1185">Reference proteome</keyword>
<dbReference type="RefSeq" id="WP_089890674.1">
    <property type="nucleotide sequence ID" value="NZ_FOJG01000001.1"/>
</dbReference>
<dbReference type="OrthoDB" id="679106at2"/>
<dbReference type="STRING" id="29529.SAMN04488122_0721"/>
<dbReference type="InterPro" id="IPR019903">
    <property type="entry name" value="RIC_family"/>
</dbReference>
<dbReference type="PANTHER" id="PTHR36438:SF1">
    <property type="entry name" value="IRON-SULFUR CLUSTER REPAIR PROTEIN YTFE"/>
    <property type="match status" value="1"/>
</dbReference>
<reference evidence="3" key="1">
    <citation type="submission" date="2016-10" db="EMBL/GenBank/DDBJ databases">
        <authorList>
            <person name="Varghese N."/>
            <person name="Submissions S."/>
        </authorList>
    </citation>
    <scope>NUCLEOTIDE SEQUENCE [LARGE SCALE GENOMIC DNA]</scope>
    <source>
        <strain evidence="3">DSM 3695</strain>
    </source>
</reference>
<evidence type="ECO:0000313" key="2">
    <source>
        <dbReference type="EMBL" id="SEW12372.1"/>
    </source>
</evidence>
<accession>A0A1I0PDL6</accession>
<proteinExistence type="predicted"/>
<dbReference type="Proteomes" id="UP000199310">
    <property type="component" value="Unassembled WGS sequence"/>
</dbReference>
<name>A0A1I0PDL6_9BACT</name>
<dbReference type="AlphaFoldDB" id="A0A1I0PDL6"/>